<evidence type="ECO:0000313" key="7">
    <source>
        <dbReference type="EMBL" id="MBK9795326.1"/>
    </source>
</evidence>
<dbReference type="PANTHER" id="PTHR43808">
    <property type="entry name" value="ACETYLORNITHINE DEACETYLASE"/>
    <property type="match status" value="1"/>
</dbReference>
<evidence type="ECO:0000256" key="1">
    <source>
        <dbReference type="ARBA" id="ARBA00001947"/>
    </source>
</evidence>
<dbReference type="AlphaFoldDB" id="A0A9D7SG08"/>
<dbReference type="EMBL" id="JADKIO010000005">
    <property type="protein sequence ID" value="MBK9795326.1"/>
    <property type="molecule type" value="Genomic_DNA"/>
</dbReference>
<dbReference type="InterPro" id="IPR002933">
    <property type="entry name" value="Peptidase_M20"/>
</dbReference>
<dbReference type="Gene3D" id="3.30.70.360">
    <property type="match status" value="1"/>
</dbReference>
<reference evidence="7" key="1">
    <citation type="submission" date="2020-10" db="EMBL/GenBank/DDBJ databases">
        <title>Connecting structure to function with the recovery of over 1000 high-quality activated sludge metagenome-assembled genomes encoding full-length rRNA genes using long-read sequencing.</title>
        <authorList>
            <person name="Singleton C.M."/>
            <person name="Petriglieri F."/>
            <person name="Kristensen J.M."/>
            <person name="Kirkegaard R.H."/>
            <person name="Michaelsen T.Y."/>
            <person name="Andersen M.H."/>
            <person name="Karst S.M."/>
            <person name="Dueholm M.S."/>
            <person name="Nielsen P.H."/>
            <person name="Albertsen M."/>
        </authorList>
    </citation>
    <scope>NUCLEOTIDE SEQUENCE</scope>
    <source>
        <strain evidence="7">Skiv_18-Q3-R9-52_MAXAC.067</strain>
    </source>
</reference>
<dbReference type="InterPro" id="IPR001261">
    <property type="entry name" value="ArgE/DapE_CS"/>
</dbReference>
<gene>
    <name evidence="7" type="ORF">IPP58_02300</name>
</gene>
<dbReference type="InterPro" id="IPR011650">
    <property type="entry name" value="Peptidase_M20_dimer"/>
</dbReference>
<dbReference type="InterPro" id="IPR050072">
    <property type="entry name" value="Peptidase_M20A"/>
</dbReference>
<name>A0A9D7SG08_9BACT</name>
<feature type="domain" description="Peptidase M20 dimerisation" evidence="6">
    <location>
        <begin position="166"/>
        <end position="264"/>
    </location>
</feature>
<dbReference type="PROSITE" id="PS00758">
    <property type="entry name" value="ARGE_DAPE_CPG2_1"/>
    <property type="match status" value="1"/>
</dbReference>
<dbReference type="SUPFAM" id="SSF55031">
    <property type="entry name" value="Bacterial exopeptidase dimerisation domain"/>
    <property type="match status" value="1"/>
</dbReference>
<comment type="cofactor">
    <cofactor evidence="1">
        <name>Zn(2+)</name>
        <dbReference type="ChEBI" id="CHEBI:29105"/>
    </cofactor>
</comment>
<proteinExistence type="inferred from homology"/>
<accession>A0A9D7SG08</accession>
<dbReference type="GO" id="GO:0046872">
    <property type="term" value="F:metal ion binding"/>
    <property type="evidence" value="ECO:0007669"/>
    <property type="project" value="UniProtKB-KW"/>
</dbReference>
<dbReference type="InterPro" id="IPR036264">
    <property type="entry name" value="Bact_exopeptidase_dim_dom"/>
</dbReference>
<evidence type="ECO:0000259" key="6">
    <source>
        <dbReference type="Pfam" id="PF07687"/>
    </source>
</evidence>
<dbReference type="SUPFAM" id="SSF53187">
    <property type="entry name" value="Zn-dependent exopeptidases"/>
    <property type="match status" value="1"/>
</dbReference>
<evidence type="ECO:0000313" key="8">
    <source>
        <dbReference type="Proteomes" id="UP000886657"/>
    </source>
</evidence>
<evidence type="ECO:0000256" key="2">
    <source>
        <dbReference type="ARBA" id="ARBA00006247"/>
    </source>
</evidence>
<dbReference type="Proteomes" id="UP000886657">
    <property type="component" value="Unassembled WGS sequence"/>
</dbReference>
<comment type="similarity">
    <text evidence="2">Belongs to the peptidase M20A family.</text>
</comment>
<dbReference type="Pfam" id="PF07687">
    <property type="entry name" value="M20_dimer"/>
    <property type="match status" value="1"/>
</dbReference>
<comment type="caution">
    <text evidence="7">The sequence shown here is derived from an EMBL/GenBank/DDBJ whole genome shotgun (WGS) entry which is preliminary data.</text>
</comment>
<dbReference type="Pfam" id="PF01546">
    <property type="entry name" value="Peptidase_M20"/>
    <property type="match status" value="1"/>
</dbReference>
<organism evidence="7 8">
    <name type="scientific">Candidatus Geothrix skivensis</name>
    <dbReference type="NCBI Taxonomy" id="2954439"/>
    <lineage>
        <taxon>Bacteria</taxon>
        <taxon>Pseudomonadati</taxon>
        <taxon>Acidobacteriota</taxon>
        <taxon>Holophagae</taxon>
        <taxon>Holophagales</taxon>
        <taxon>Holophagaceae</taxon>
        <taxon>Geothrix</taxon>
    </lineage>
</organism>
<dbReference type="PANTHER" id="PTHR43808:SF8">
    <property type="entry name" value="PEPTIDASE M20 DIMERISATION DOMAIN-CONTAINING PROTEIN"/>
    <property type="match status" value="1"/>
</dbReference>
<keyword evidence="5" id="KW-0862">Zinc</keyword>
<dbReference type="Gene3D" id="3.40.630.10">
    <property type="entry name" value="Zn peptidases"/>
    <property type="match status" value="1"/>
</dbReference>
<dbReference type="GO" id="GO:0016787">
    <property type="term" value="F:hydrolase activity"/>
    <property type="evidence" value="ECO:0007669"/>
    <property type="project" value="UniProtKB-KW"/>
</dbReference>
<evidence type="ECO:0000256" key="4">
    <source>
        <dbReference type="ARBA" id="ARBA00022801"/>
    </source>
</evidence>
<evidence type="ECO:0000256" key="5">
    <source>
        <dbReference type="ARBA" id="ARBA00022833"/>
    </source>
</evidence>
<evidence type="ECO:0000256" key="3">
    <source>
        <dbReference type="ARBA" id="ARBA00022723"/>
    </source>
</evidence>
<protein>
    <submittedName>
        <fullName evidence="7">M20/M25/M40 family metallo-hydrolase</fullName>
    </submittedName>
</protein>
<keyword evidence="4" id="KW-0378">Hydrolase</keyword>
<sequence length="376" mass="39706">MPNPDPTTPVITLCREFVRIPSLSGQEGALAALVAERMRAMGLAVEIDRFGSVLGMRKGVRPGPTVLLDAHLDTVPVTEPTAWAHDPFGADIDQDRLWGRGAADTKGSLAAMLCAVADLEDFPGTLILSASVCEENLTSAALNHVLDRHPVDLVLVGEPTSLQLGVGQKGRAGLLVEARGRSAHTSRPELGDNAIYKLVEALARIRTLPQPEDPALGRGVCELIEIASEPRPSPGMVPHRCTGRLALRLLPGETAPSVLARLAPCLEGLEGVTIRLAEATQRCYTGQELTMPDCVPAWKNPDLSLQARLLEALGTAPFAAPYTTNASAAAARGLPAFLLGPGSIEQAHGVDEWIALDQLNAAPAAYAAVLRAFHQA</sequence>
<keyword evidence="3" id="KW-0479">Metal-binding</keyword>